<dbReference type="InterPro" id="IPR001650">
    <property type="entry name" value="Helicase_C-like"/>
</dbReference>
<keyword evidence="3 15" id="KW-0547">Nucleotide-binding</keyword>
<dbReference type="SMART" id="SM00487">
    <property type="entry name" value="DEXDc"/>
    <property type="match status" value="1"/>
</dbReference>
<comment type="caution">
    <text evidence="18">The sequence shown here is derived from an EMBL/GenBank/DDBJ whole genome shotgun (WGS) entry which is preliminary data.</text>
</comment>
<evidence type="ECO:0000313" key="18">
    <source>
        <dbReference type="EMBL" id="TCL43307.1"/>
    </source>
</evidence>
<dbReference type="InterPro" id="IPR033454">
    <property type="entry name" value="RecG_wedge"/>
</dbReference>
<proteinExistence type="inferred from homology"/>
<keyword evidence="9 15" id="KW-0233">DNA recombination</keyword>
<evidence type="ECO:0000256" key="11">
    <source>
        <dbReference type="ARBA" id="ARBA00023235"/>
    </source>
</evidence>
<dbReference type="InterPro" id="IPR047112">
    <property type="entry name" value="RecG/Mfd"/>
</dbReference>
<accession>A0A9X8Y850</accession>
<dbReference type="NCBIfam" id="TIGR00643">
    <property type="entry name" value="recG"/>
    <property type="match status" value="1"/>
</dbReference>
<dbReference type="GO" id="GO:0006281">
    <property type="term" value="P:DNA repair"/>
    <property type="evidence" value="ECO:0007669"/>
    <property type="project" value="UniProtKB-UniRule"/>
</dbReference>
<evidence type="ECO:0000256" key="15">
    <source>
        <dbReference type="RuleBase" id="RU363016"/>
    </source>
</evidence>
<comment type="function">
    <text evidence="15">Plays a critical role in recombination and DNA repair. Helps process Holliday junction intermediates to mature products by catalyzing branch migration. Has replication fork regression activity, unwinds stalled or blocked replication forks to make a HJ that can be resolved. Has a DNA unwinding activity characteristic of a DNA helicase with 3'-5' polarity.</text>
</comment>
<dbReference type="InterPro" id="IPR012340">
    <property type="entry name" value="NA-bd_OB-fold"/>
</dbReference>
<feature type="domain" description="Helicase C-terminal" evidence="17">
    <location>
        <begin position="449"/>
        <end position="611"/>
    </location>
</feature>
<dbReference type="InterPro" id="IPR004609">
    <property type="entry name" value="ATP-dep_DNA_helicase_RecG"/>
</dbReference>
<dbReference type="CDD" id="cd17992">
    <property type="entry name" value="DEXHc_RecG"/>
    <property type="match status" value="1"/>
</dbReference>
<reference evidence="18 19" key="1">
    <citation type="submission" date="2019-03" db="EMBL/GenBank/DDBJ databases">
        <title>Genomic Encyclopedia of Type Strains, Phase IV (KMG-IV): sequencing the most valuable type-strain genomes for metagenomic binning, comparative biology and taxonomic classification.</title>
        <authorList>
            <person name="Goeker M."/>
        </authorList>
    </citation>
    <scope>NUCLEOTIDE SEQUENCE [LARGE SCALE GENOMIC DNA]</scope>
    <source>
        <strain evidence="18 19">DSM 100433</strain>
    </source>
</reference>
<evidence type="ECO:0000313" key="19">
    <source>
        <dbReference type="Proteomes" id="UP000294682"/>
    </source>
</evidence>
<dbReference type="AlphaFoldDB" id="A0A9X8Y850"/>
<dbReference type="GO" id="GO:0006310">
    <property type="term" value="P:DNA recombination"/>
    <property type="evidence" value="ECO:0007669"/>
    <property type="project" value="UniProtKB-UniRule"/>
</dbReference>
<keyword evidence="5 15" id="KW-0378">Hydrolase</keyword>
<dbReference type="GO" id="GO:0043138">
    <property type="term" value="F:3'-5' DNA helicase activity"/>
    <property type="evidence" value="ECO:0007669"/>
    <property type="project" value="UniProtKB-EC"/>
</dbReference>
<gene>
    <name evidence="18" type="ORF">EDD78_106170</name>
</gene>
<dbReference type="GO" id="GO:0005524">
    <property type="term" value="F:ATP binding"/>
    <property type="evidence" value="ECO:0007669"/>
    <property type="project" value="UniProtKB-KW"/>
</dbReference>
<evidence type="ECO:0000256" key="2">
    <source>
        <dbReference type="ARBA" id="ARBA00017846"/>
    </source>
</evidence>
<evidence type="ECO:0000256" key="5">
    <source>
        <dbReference type="ARBA" id="ARBA00022801"/>
    </source>
</evidence>
<evidence type="ECO:0000259" key="17">
    <source>
        <dbReference type="PROSITE" id="PS51194"/>
    </source>
</evidence>
<dbReference type="GO" id="GO:0016787">
    <property type="term" value="F:hydrolase activity"/>
    <property type="evidence" value="ECO:0007669"/>
    <property type="project" value="UniProtKB-KW"/>
</dbReference>
<evidence type="ECO:0000256" key="14">
    <source>
        <dbReference type="ARBA" id="ARBA00048988"/>
    </source>
</evidence>
<comment type="catalytic activity">
    <reaction evidence="12 15">
        <text>Couples ATP hydrolysis with the unwinding of duplex DNA by translocating in the 3'-5' direction.</text>
        <dbReference type="EC" id="5.6.2.4"/>
    </reaction>
</comment>
<comment type="catalytic activity">
    <reaction evidence="14 15">
        <text>ATP + H2O = ADP + phosphate + H(+)</text>
        <dbReference type="Rhea" id="RHEA:13065"/>
        <dbReference type="ChEBI" id="CHEBI:15377"/>
        <dbReference type="ChEBI" id="CHEBI:15378"/>
        <dbReference type="ChEBI" id="CHEBI:30616"/>
        <dbReference type="ChEBI" id="CHEBI:43474"/>
        <dbReference type="ChEBI" id="CHEBI:456216"/>
        <dbReference type="EC" id="5.6.2.4"/>
    </reaction>
</comment>
<evidence type="ECO:0000256" key="4">
    <source>
        <dbReference type="ARBA" id="ARBA00022763"/>
    </source>
</evidence>
<evidence type="ECO:0000256" key="7">
    <source>
        <dbReference type="ARBA" id="ARBA00022840"/>
    </source>
</evidence>
<dbReference type="NCBIfam" id="NF008165">
    <property type="entry name" value="PRK10917.1-3"/>
    <property type="match status" value="1"/>
</dbReference>
<dbReference type="Pfam" id="PF00270">
    <property type="entry name" value="DEAD"/>
    <property type="match status" value="1"/>
</dbReference>
<evidence type="ECO:0000256" key="9">
    <source>
        <dbReference type="ARBA" id="ARBA00023172"/>
    </source>
</evidence>
<keyword evidence="8" id="KW-0238">DNA-binding</keyword>
<organism evidence="18 19">
    <name type="scientific">Harryflintia acetispora</name>
    <dbReference type="NCBI Taxonomy" id="1849041"/>
    <lineage>
        <taxon>Bacteria</taxon>
        <taxon>Bacillati</taxon>
        <taxon>Bacillota</taxon>
        <taxon>Clostridia</taxon>
        <taxon>Eubacteriales</taxon>
        <taxon>Oscillospiraceae</taxon>
        <taxon>Harryflintia</taxon>
    </lineage>
</organism>
<keyword evidence="10 15" id="KW-0234">DNA repair</keyword>
<dbReference type="NCBIfam" id="NF008168">
    <property type="entry name" value="PRK10917.2-2"/>
    <property type="match status" value="1"/>
</dbReference>
<evidence type="ECO:0000256" key="12">
    <source>
        <dbReference type="ARBA" id="ARBA00034617"/>
    </source>
</evidence>
<dbReference type="PANTHER" id="PTHR47964">
    <property type="entry name" value="ATP-DEPENDENT DNA HELICASE HOMOLOG RECG, CHLOROPLASTIC"/>
    <property type="match status" value="1"/>
</dbReference>
<dbReference type="SUPFAM" id="SSF52540">
    <property type="entry name" value="P-loop containing nucleoside triphosphate hydrolases"/>
    <property type="match status" value="2"/>
</dbReference>
<evidence type="ECO:0000256" key="8">
    <source>
        <dbReference type="ARBA" id="ARBA00023125"/>
    </source>
</evidence>
<dbReference type="InterPro" id="IPR045562">
    <property type="entry name" value="RecG_dom3_C"/>
</dbReference>
<evidence type="ECO:0000259" key="16">
    <source>
        <dbReference type="PROSITE" id="PS51192"/>
    </source>
</evidence>
<comment type="similarity">
    <text evidence="1 15">Belongs to the helicase family. RecG subfamily.</text>
</comment>
<keyword evidence="19" id="KW-1185">Reference proteome</keyword>
<dbReference type="PROSITE" id="PS51192">
    <property type="entry name" value="HELICASE_ATP_BIND_1"/>
    <property type="match status" value="1"/>
</dbReference>
<protein>
    <recommendedName>
        <fullName evidence="2 15">ATP-dependent DNA helicase RecG</fullName>
        <ecNumber evidence="13 15">5.6.2.4</ecNumber>
    </recommendedName>
</protein>
<dbReference type="Pfam" id="PF17191">
    <property type="entry name" value="RecG_wedge"/>
    <property type="match status" value="1"/>
</dbReference>
<dbReference type="Gene3D" id="2.40.50.140">
    <property type="entry name" value="Nucleic acid-binding proteins"/>
    <property type="match status" value="1"/>
</dbReference>
<sequence length="682" mass="75018">MDPQSSIQYLKGVGPAKAKLYEKLGVRTVRDLLYHFPRDYIDLSRPVPVRELQSGESCAVRATLVRKRPEARIRRGLSLFKLTAVDENGDELAVTFFNAKYTVEGLKLEQEYLFYGRAEGLPKPAMASPMVVDPAQLGGQPGLLPVYPLTAGLSAKSVSQNMRQALQAAKWLQDPIPPQVREEQGLCPLEEAIAAIHFPQSREQCQRARERLIFEELFTLSLALRSIRGRERASTEVRIAPFSPGQFYASLPFEPTGAQCRAVEEICADLTKGTPMNRLLQGDVGSGKTLCAAAACLAAIESGYQCAVMAPTEILARQHYDTFRSFLEPSGCGCVLLTGSMGARERRLAEERIETGGAKLCVGTHALISGGVRFHKLGLVITDEQHRFGVGQRVALQQKSENPHVLVMSATPIPRTLALIIYGDLDISVLDECPKGRQQIDTFCISTKKLPRAYNFIRGLLDEGRQAYIVCPLVSEDEEGGTDLPAAEQLAKELMEGEFRGYRVGLLHGKQRPKEKEQMMAAFKEGEIQLLICTTVIEVGVDVPNAVVMLCMSAERFGLSQLHQLRGRVGRGEHKSYCILVSDARGSLARERLSAMCRTTDGFAISETDLRLRGPGDFFGQRQHGLPQMKIADMAEDVGVLQQAQGAALGVLASDPLLQQPQHKALRLACERIIENVGQRPN</sequence>
<dbReference type="GO" id="GO:0003677">
    <property type="term" value="F:DNA binding"/>
    <property type="evidence" value="ECO:0007669"/>
    <property type="project" value="UniProtKB-KW"/>
</dbReference>
<feature type="domain" description="Helicase ATP-binding" evidence="16">
    <location>
        <begin position="269"/>
        <end position="430"/>
    </location>
</feature>
<dbReference type="Pfam" id="PF19833">
    <property type="entry name" value="RecG_dom3_C"/>
    <property type="match status" value="1"/>
</dbReference>
<dbReference type="Pfam" id="PF00271">
    <property type="entry name" value="Helicase_C"/>
    <property type="match status" value="1"/>
</dbReference>
<evidence type="ECO:0000256" key="13">
    <source>
        <dbReference type="ARBA" id="ARBA00034808"/>
    </source>
</evidence>
<dbReference type="SMART" id="SM00490">
    <property type="entry name" value="HELICc"/>
    <property type="match status" value="1"/>
</dbReference>
<evidence type="ECO:0000256" key="6">
    <source>
        <dbReference type="ARBA" id="ARBA00022806"/>
    </source>
</evidence>
<evidence type="ECO:0000256" key="3">
    <source>
        <dbReference type="ARBA" id="ARBA00022741"/>
    </source>
</evidence>
<keyword evidence="4 15" id="KW-0227">DNA damage</keyword>
<keyword evidence="7 15" id="KW-0067">ATP-binding</keyword>
<dbReference type="Proteomes" id="UP000294682">
    <property type="component" value="Unassembled WGS sequence"/>
</dbReference>
<dbReference type="PROSITE" id="PS51194">
    <property type="entry name" value="HELICASE_CTER"/>
    <property type="match status" value="1"/>
</dbReference>
<keyword evidence="6 15" id="KW-0347">Helicase</keyword>
<name>A0A9X8Y850_9FIRM</name>
<dbReference type="EMBL" id="SLUK01000006">
    <property type="protein sequence ID" value="TCL43307.1"/>
    <property type="molecule type" value="Genomic_DNA"/>
</dbReference>
<dbReference type="InterPro" id="IPR014001">
    <property type="entry name" value="Helicase_ATP-bd"/>
</dbReference>
<evidence type="ECO:0000256" key="10">
    <source>
        <dbReference type="ARBA" id="ARBA00023204"/>
    </source>
</evidence>
<dbReference type="SUPFAM" id="SSF50249">
    <property type="entry name" value="Nucleic acid-binding proteins"/>
    <property type="match status" value="1"/>
</dbReference>
<evidence type="ECO:0000256" key="1">
    <source>
        <dbReference type="ARBA" id="ARBA00007504"/>
    </source>
</evidence>
<dbReference type="PANTHER" id="PTHR47964:SF1">
    <property type="entry name" value="ATP-DEPENDENT DNA HELICASE HOMOLOG RECG, CHLOROPLASTIC"/>
    <property type="match status" value="1"/>
</dbReference>
<dbReference type="EC" id="5.6.2.4" evidence="13 15"/>
<dbReference type="Gene3D" id="3.40.50.300">
    <property type="entry name" value="P-loop containing nucleotide triphosphate hydrolases"/>
    <property type="match status" value="2"/>
</dbReference>
<keyword evidence="11" id="KW-0413">Isomerase</keyword>
<dbReference type="RefSeq" id="WP_286170809.1">
    <property type="nucleotide sequence ID" value="NZ_SLUK01000006.1"/>
</dbReference>
<dbReference type="InterPro" id="IPR027417">
    <property type="entry name" value="P-loop_NTPase"/>
</dbReference>
<dbReference type="InterPro" id="IPR011545">
    <property type="entry name" value="DEAD/DEAH_box_helicase_dom"/>
</dbReference>